<organism evidence="4 5">
    <name type="scientific">Wenjunlia tyrosinilytica</name>
    <dbReference type="NCBI Taxonomy" id="1544741"/>
    <lineage>
        <taxon>Bacteria</taxon>
        <taxon>Bacillati</taxon>
        <taxon>Actinomycetota</taxon>
        <taxon>Actinomycetes</taxon>
        <taxon>Kitasatosporales</taxon>
        <taxon>Streptomycetaceae</taxon>
        <taxon>Wenjunlia</taxon>
    </lineage>
</organism>
<evidence type="ECO:0000259" key="3">
    <source>
        <dbReference type="Pfam" id="PF00156"/>
    </source>
</evidence>
<dbReference type="Pfam" id="PF00156">
    <property type="entry name" value="Pribosyltran"/>
    <property type="match status" value="1"/>
</dbReference>
<reference evidence="4" key="1">
    <citation type="journal article" date="2014" name="Int. J. Syst. Evol. Microbiol.">
        <title>Complete genome sequence of Corynebacterium casei LMG S-19264T (=DSM 44701T), isolated from a smear-ripened cheese.</title>
        <authorList>
            <consortium name="US DOE Joint Genome Institute (JGI-PGF)"/>
            <person name="Walter F."/>
            <person name="Albersmeier A."/>
            <person name="Kalinowski J."/>
            <person name="Ruckert C."/>
        </authorList>
    </citation>
    <scope>NUCLEOTIDE SEQUENCE</scope>
    <source>
        <strain evidence="4">CGMCC 4.7201</strain>
    </source>
</reference>
<dbReference type="Proteomes" id="UP000641932">
    <property type="component" value="Unassembled WGS sequence"/>
</dbReference>
<evidence type="ECO:0000313" key="5">
    <source>
        <dbReference type="Proteomes" id="UP000641932"/>
    </source>
</evidence>
<proteinExistence type="inferred from homology"/>
<feature type="domain" description="Phosphoribosyltransferase" evidence="3">
    <location>
        <begin position="155"/>
        <end position="229"/>
    </location>
</feature>
<reference evidence="4" key="2">
    <citation type="submission" date="2020-09" db="EMBL/GenBank/DDBJ databases">
        <authorList>
            <person name="Sun Q."/>
            <person name="Zhou Y."/>
        </authorList>
    </citation>
    <scope>NUCLEOTIDE SEQUENCE</scope>
    <source>
        <strain evidence="4">CGMCC 4.7201</strain>
    </source>
</reference>
<dbReference type="InterPro" id="IPR029057">
    <property type="entry name" value="PRTase-like"/>
</dbReference>
<dbReference type="PANTHER" id="PTHR47505:SF1">
    <property type="entry name" value="DNA UTILIZATION PROTEIN YHGH"/>
    <property type="match status" value="1"/>
</dbReference>
<dbReference type="InterPro" id="IPR000836">
    <property type="entry name" value="PRTase_dom"/>
</dbReference>
<gene>
    <name evidence="4" type="ORF">GCM10012280_58950</name>
</gene>
<evidence type="ECO:0000313" key="4">
    <source>
        <dbReference type="EMBL" id="GGO97345.1"/>
    </source>
</evidence>
<dbReference type="RefSeq" id="WP_189134871.1">
    <property type="nucleotide sequence ID" value="NZ_BMMS01000033.1"/>
</dbReference>
<dbReference type="EMBL" id="BMMS01000033">
    <property type="protein sequence ID" value="GGO97345.1"/>
    <property type="molecule type" value="Genomic_DNA"/>
</dbReference>
<sequence>MRESWLTREWCGGLADLVMPMECAGCGRPGAVLCGGCLEPLCGRGARRVRPDPAPRGLPPVYASAGYWEPVRAVLLAHKERGALALTRPLGQALALAVREAVRERPGEKGRVLLVPVPSARRSVAARGHDPTRRIALAAASRLRRDGLPVRVAAVLAQRREVRDQSGLDARARLSNVAGAFEARAAGSVAGSPVVLVDDLLTTGASLVEAARAVRRARGRVIGAAVVAAAYYPVARARAEGRKEGPENARPRRSGGHPCRSEQ</sequence>
<name>A0A918E034_9ACTN</name>
<dbReference type="AlphaFoldDB" id="A0A918E034"/>
<accession>A0A918E034</accession>
<dbReference type="CDD" id="cd06223">
    <property type="entry name" value="PRTases_typeI"/>
    <property type="match status" value="1"/>
</dbReference>
<feature type="compositionally biased region" description="Basic and acidic residues" evidence="2">
    <location>
        <begin position="239"/>
        <end position="250"/>
    </location>
</feature>
<evidence type="ECO:0000256" key="1">
    <source>
        <dbReference type="ARBA" id="ARBA00008007"/>
    </source>
</evidence>
<keyword evidence="5" id="KW-1185">Reference proteome</keyword>
<protein>
    <recommendedName>
        <fullName evidence="3">Phosphoribosyltransferase domain-containing protein</fullName>
    </recommendedName>
</protein>
<comment type="caution">
    <text evidence="4">The sequence shown here is derived from an EMBL/GenBank/DDBJ whole genome shotgun (WGS) entry which is preliminary data.</text>
</comment>
<evidence type="ECO:0000256" key="2">
    <source>
        <dbReference type="SAM" id="MobiDB-lite"/>
    </source>
</evidence>
<dbReference type="Gene3D" id="3.40.50.2020">
    <property type="match status" value="1"/>
</dbReference>
<feature type="region of interest" description="Disordered" evidence="2">
    <location>
        <begin position="239"/>
        <end position="263"/>
    </location>
</feature>
<comment type="similarity">
    <text evidence="1">Belongs to the ComF/GntX family.</text>
</comment>
<dbReference type="InterPro" id="IPR051910">
    <property type="entry name" value="ComF/GntX_DNA_util-trans"/>
</dbReference>
<dbReference type="PANTHER" id="PTHR47505">
    <property type="entry name" value="DNA UTILIZATION PROTEIN YHGH"/>
    <property type="match status" value="1"/>
</dbReference>
<dbReference type="SUPFAM" id="SSF53271">
    <property type="entry name" value="PRTase-like"/>
    <property type="match status" value="1"/>
</dbReference>